<gene>
    <name evidence="1" type="ORF">HPB47_016061</name>
</gene>
<accession>A0AC60QT28</accession>
<dbReference type="Proteomes" id="UP000805193">
    <property type="component" value="Unassembled WGS sequence"/>
</dbReference>
<evidence type="ECO:0000313" key="1">
    <source>
        <dbReference type="EMBL" id="KAG0441061.1"/>
    </source>
</evidence>
<protein>
    <submittedName>
        <fullName evidence="1">Uncharacterized protein</fullName>
    </submittedName>
</protein>
<name>A0AC60QT28_IXOPE</name>
<keyword evidence="2" id="KW-1185">Reference proteome</keyword>
<comment type="caution">
    <text evidence="1">The sequence shown here is derived from an EMBL/GenBank/DDBJ whole genome shotgun (WGS) entry which is preliminary data.</text>
</comment>
<evidence type="ECO:0000313" key="2">
    <source>
        <dbReference type="Proteomes" id="UP000805193"/>
    </source>
</evidence>
<organism evidence="1 2">
    <name type="scientific">Ixodes persulcatus</name>
    <name type="common">Taiga tick</name>
    <dbReference type="NCBI Taxonomy" id="34615"/>
    <lineage>
        <taxon>Eukaryota</taxon>
        <taxon>Metazoa</taxon>
        <taxon>Ecdysozoa</taxon>
        <taxon>Arthropoda</taxon>
        <taxon>Chelicerata</taxon>
        <taxon>Arachnida</taxon>
        <taxon>Acari</taxon>
        <taxon>Parasitiformes</taxon>
        <taxon>Ixodida</taxon>
        <taxon>Ixodoidea</taxon>
        <taxon>Ixodidae</taxon>
        <taxon>Ixodinae</taxon>
        <taxon>Ixodes</taxon>
    </lineage>
</organism>
<reference evidence="1 2" key="1">
    <citation type="journal article" date="2020" name="Cell">
        <title>Large-Scale Comparative Analyses of Tick Genomes Elucidate Their Genetic Diversity and Vector Capacities.</title>
        <authorList>
            <consortium name="Tick Genome and Microbiome Consortium (TIGMIC)"/>
            <person name="Jia N."/>
            <person name="Wang J."/>
            <person name="Shi W."/>
            <person name="Du L."/>
            <person name="Sun Y."/>
            <person name="Zhan W."/>
            <person name="Jiang J.F."/>
            <person name="Wang Q."/>
            <person name="Zhang B."/>
            <person name="Ji P."/>
            <person name="Bell-Sakyi L."/>
            <person name="Cui X.M."/>
            <person name="Yuan T.T."/>
            <person name="Jiang B.G."/>
            <person name="Yang W.F."/>
            <person name="Lam T.T."/>
            <person name="Chang Q.C."/>
            <person name="Ding S.J."/>
            <person name="Wang X.J."/>
            <person name="Zhu J.G."/>
            <person name="Ruan X.D."/>
            <person name="Zhao L."/>
            <person name="Wei J.T."/>
            <person name="Ye R.Z."/>
            <person name="Que T.C."/>
            <person name="Du C.H."/>
            <person name="Zhou Y.H."/>
            <person name="Cheng J.X."/>
            <person name="Dai P.F."/>
            <person name="Guo W.B."/>
            <person name="Han X.H."/>
            <person name="Huang E.J."/>
            <person name="Li L.F."/>
            <person name="Wei W."/>
            <person name="Gao Y.C."/>
            <person name="Liu J.Z."/>
            <person name="Shao H.Z."/>
            <person name="Wang X."/>
            <person name="Wang C.C."/>
            <person name="Yang T.C."/>
            <person name="Huo Q.B."/>
            <person name="Li W."/>
            <person name="Chen H.Y."/>
            <person name="Chen S.E."/>
            <person name="Zhou L.G."/>
            <person name="Ni X.B."/>
            <person name="Tian J.H."/>
            <person name="Sheng Y."/>
            <person name="Liu T."/>
            <person name="Pan Y.S."/>
            <person name="Xia L.Y."/>
            <person name="Li J."/>
            <person name="Zhao F."/>
            <person name="Cao W.C."/>
        </authorList>
    </citation>
    <scope>NUCLEOTIDE SEQUENCE [LARGE SCALE GENOMIC DNA]</scope>
    <source>
        <strain evidence="1">Iper-2018</strain>
    </source>
</reference>
<dbReference type="EMBL" id="JABSTQ010004779">
    <property type="protein sequence ID" value="KAG0441061.1"/>
    <property type="molecule type" value="Genomic_DNA"/>
</dbReference>
<sequence>MYIKVQKMITRNRGGRDISELYSPDDISLVMQEKAVLLVDKYSPKLYLSHMCPSLEGRFYIGKGYLYLWNSVWVTHKDFPKDVLVEINKSSRKISSIISRTTTPAVLALDMKGAFDIVLDNLSWTGCGPRMHSYERDILSN</sequence>
<proteinExistence type="predicted"/>